<proteinExistence type="predicted"/>
<dbReference type="EnsemblMetazoa" id="AATE018170-RA">
    <property type="protein sequence ID" value="AATE018170-PA.1"/>
    <property type="gene ID" value="AATE018170"/>
</dbReference>
<evidence type="ECO:0000256" key="2">
    <source>
        <dbReference type="SAM" id="Coils"/>
    </source>
</evidence>
<keyword evidence="4" id="KW-0812">Transmembrane</keyword>
<evidence type="ECO:0000313" key="5">
    <source>
        <dbReference type="EnsemblMetazoa" id="AATE018170-PA.1"/>
    </source>
</evidence>
<dbReference type="GO" id="GO:0009306">
    <property type="term" value="P:protein secretion"/>
    <property type="evidence" value="ECO:0007669"/>
    <property type="project" value="TreeGrafter"/>
</dbReference>
<keyword evidence="4" id="KW-1133">Transmembrane helix</keyword>
<reference evidence="5" key="1">
    <citation type="submission" date="2022-08" db="UniProtKB">
        <authorList>
            <consortium name="EnsemblMetazoa"/>
        </authorList>
    </citation>
    <scope>IDENTIFICATION</scope>
    <source>
        <strain evidence="5">EBRO</strain>
    </source>
</reference>
<dbReference type="GO" id="GO:0005789">
    <property type="term" value="C:endoplasmic reticulum membrane"/>
    <property type="evidence" value="ECO:0007669"/>
    <property type="project" value="TreeGrafter"/>
</dbReference>
<sequence>MEPTNAEPLSHNPVQETVRLAQNDNVGRDPTENGYCDSLISDCPPPAASNGPPSVQHTNGGDSFQSTIANQLKSSMGENGRRNEGEIEQPMDASQATADDFLAVQTPSISEYVDAFVREAIKLSDLILMLAITSFTLLVFSLGHYLINKNRREKPLIYKLNMVERDLMTSYKESALLKNELQDTKHKLTSIENNSFGSNDMVIALKAELEAAEEVKLELQDQIAGLEKELENAAEAGLELNKMVAELLNQNGSDSIALSVEELQRQLNEQQQTILSMNASLAEKSRENSDLQITIASQTSKFNERLHDLERTQTELTECRAALEKEVARLQSEQDTKLESLRKESTFEVDRLTKELKVAHAKTEEGRRALAAAEAKCEALDECLKEIKLEGSGGTSKSLIDTVELKAQIALLAKEKASMQDKLQGEITVDMTTQLCQRTKPKTILVHHLLLTIIHGIRTTIENVSGIVIVIENEIVSVIVIVIVIVIENEIVIVIATVNEIIGMDGPVEMEDTREDSRQLECALRHRYRIRGTKNSQVLIVTATRMTN</sequence>
<dbReference type="PANTHER" id="PTHR23158">
    <property type="entry name" value="MELANOMA INHIBITORY ACTIVITY-RELATED"/>
    <property type="match status" value="1"/>
</dbReference>
<dbReference type="InterPro" id="IPR051500">
    <property type="entry name" value="cTAGE_MIA/OTOR"/>
</dbReference>
<dbReference type="AlphaFoldDB" id="A0A182JHF7"/>
<dbReference type="GO" id="GO:0035459">
    <property type="term" value="P:vesicle cargo loading"/>
    <property type="evidence" value="ECO:0007669"/>
    <property type="project" value="TreeGrafter"/>
</dbReference>
<evidence type="ECO:0000256" key="1">
    <source>
        <dbReference type="ARBA" id="ARBA00023054"/>
    </source>
</evidence>
<dbReference type="GO" id="GO:0070971">
    <property type="term" value="C:endoplasmic reticulum exit site"/>
    <property type="evidence" value="ECO:0007669"/>
    <property type="project" value="TreeGrafter"/>
</dbReference>
<feature type="transmembrane region" description="Helical" evidence="4">
    <location>
        <begin position="126"/>
        <end position="147"/>
    </location>
</feature>
<feature type="compositionally biased region" description="Polar residues" evidence="3">
    <location>
        <begin position="51"/>
        <end position="65"/>
    </location>
</feature>
<name>A0A182JHF7_ANOAO</name>
<dbReference type="VEuPathDB" id="VectorBase:AATE018170"/>
<evidence type="ECO:0000256" key="3">
    <source>
        <dbReference type="SAM" id="MobiDB-lite"/>
    </source>
</evidence>
<protein>
    <submittedName>
        <fullName evidence="5">Uncharacterized protein</fullName>
    </submittedName>
</protein>
<feature type="coiled-coil region" evidence="2">
    <location>
        <begin position="174"/>
        <end position="280"/>
    </location>
</feature>
<accession>A0A182JHF7</accession>
<feature type="compositionally biased region" description="Polar residues" evidence="3">
    <location>
        <begin position="12"/>
        <end position="25"/>
    </location>
</feature>
<evidence type="ECO:0000256" key="4">
    <source>
        <dbReference type="SAM" id="Phobius"/>
    </source>
</evidence>
<feature type="coiled-coil region" evidence="2">
    <location>
        <begin position="306"/>
        <end position="340"/>
    </location>
</feature>
<dbReference type="PANTHER" id="PTHR23158:SF33">
    <property type="entry name" value="TRANSPORT AND GOLGI ORGANIZATION PROTEIN 1"/>
    <property type="match status" value="1"/>
</dbReference>
<organism evidence="5">
    <name type="scientific">Anopheles atroparvus</name>
    <name type="common">European mosquito</name>
    <dbReference type="NCBI Taxonomy" id="41427"/>
    <lineage>
        <taxon>Eukaryota</taxon>
        <taxon>Metazoa</taxon>
        <taxon>Ecdysozoa</taxon>
        <taxon>Arthropoda</taxon>
        <taxon>Hexapoda</taxon>
        <taxon>Insecta</taxon>
        <taxon>Pterygota</taxon>
        <taxon>Neoptera</taxon>
        <taxon>Endopterygota</taxon>
        <taxon>Diptera</taxon>
        <taxon>Nematocera</taxon>
        <taxon>Culicoidea</taxon>
        <taxon>Culicidae</taxon>
        <taxon>Anophelinae</taxon>
        <taxon>Anopheles</taxon>
    </lineage>
</organism>
<keyword evidence="1 2" id="KW-0175">Coiled coil</keyword>
<dbReference type="GO" id="GO:0006888">
    <property type="term" value="P:endoplasmic reticulum to Golgi vesicle-mediated transport"/>
    <property type="evidence" value="ECO:0007669"/>
    <property type="project" value="TreeGrafter"/>
</dbReference>
<dbReference type="STRING" id="41427.A0A182JHF7"/>
<keyword evidence="4" id="KW-0472">Membrane</keyword>
<feature type="region of interest" description="Disordered" evidence="3">
    <location>
        <begin position="1"/>
        <end position="65"/>
    </location>
</feature>